<dbReference type="PROSITE" id="PS50943">
    <property type="entry name" value="HTH_CROC1"/>
    <property type="match status" value="1"/>
</dbReference>
<evidence type="ECO:0000259" key="4">
    <source>
        <dbReference type="PROSITE" id="PS50943"/>
    </source>
</evidence>
<dbReference type="AlphaFoldDB" id="A0AAW7X7V1"/>
<dbReference type="CDD" id="cd00093">
    <property type="entry name" value="HTH_XRE"/>
    <property type="match status" value="1"/>
</dbReference>
<dbReference type="InterPro" id="IPR050807">
    <property type="entry name" value="TransReg_Diox_bact_type"/>
</dbReference>
<evidence type="ECO:0000313" key="5">
    <source>
        <dbReference type="EMBL" id="MDO6423771.1"/>
    </source>
</evidence>
<dbReference type="EMBL" id="JAUOPB010000011">
    <property type="protein sequence ID" value="MDO6423771.1"/>
    <property type="molecule type" value="Genomic_DNA"/>
</dbReference>
<gene>
    <name evidence="5" type="ORF">Q4521_14910</name>
</gene>
<dbReference type="RefSeq" id="WP_216065300.1">
    <property type="nucleotide sequence ID" value="NZ_JAHKPP010000040.1"/>
</dbReference>
<accession>A0AAW7X7V1</accession>
<keyword evidence="3" id="KW-0804">Transcription</keyword>
<evidence type="ECO:0000256" key="1">
    <source>
        <dbReference type="ARBA" id="ARBA00023015"/>
    </source>
</evidence>
<sequence>MSQQNRRKLEPTPALIPFGKHVVELRKKKGLSQEDLAGLCQLDRTYISGIENGKRNISLTNVFKLANALGIKPKVLLDYSEAGETL</sequence>
<organism evidence="5 6">
    <name type="scientific">Saccharophagus degradans</name>
    <dbReference type="NCBI Taxonomy" id="86304"/>
    <lineage>
        <taxon>Bacteria</taxon>
        <taxon>Pseudomonadati</taxon>
        <taxon>Pseudomonadota</taxon>
        <taxon>Gammaproteobacteria</taxon>
        <taxon>Cellvibrionales</taxon>
        <taxon>Cellvibrionaceae</taxon>
        <taxon>Saccharophagus</taxon>
    </lineage>
</organism>
<protein>
    <submittedName>
        <fullName evidence="5">Helix-turn-helix transcriptional regulator</fullName>
    </submittedName>
</protein>
<evidence type="ECO:0000313" key="6">
    <source>
        <dbReference type="Proteomes" id="UP001169760"/>
    </source>
</evidence>
<comment type="caution">
    <text evidence="5">The sequence shown here is derived from an EMBL/GenBank/DDBJ whole genome shotgun (WGS) entry which is preliminary data.</text>
</comment>
<dbReference type="Pfam" id="PF01381">
    <property type="entry name" value="HTH_3"/>
    <property type="match status" value="1"/>
</dbReference>
<dbReference type="GO" id="GO:0003677">
    <property type="term" value="F:DNA binding"/>
    <property type="evidence" value="ECO:0007669"/>
    <property type="project" value="UniProtKB-KW"/>
</dbReference>
<dbReference type="Proteomes" id="UP001169760">
    <property type="component" value="Unassembled WGS sequence"/>
</dbReference>
<dbReference type="PANTHER" id="PTHR46797">
    <property type="entry name" value="HTH-TYPE TRANSCRIPTIONAL REGULATOR"/>
    <property type="match status" value="1"/>
</dbReference>
<dbReference type="SMART" id="SM00530">
    <property type="entry name" value="HTH_XRE"/>
    <property type="match status" value="1"/>
</dbReference>
<keyword evidence="2" id="KW-0238">DNA-binding</keyword>
<feature type="domain" description="HTH cro/C1-type" evidence="4">
    <location>
        <begin position="22"/>
        <end position="76"/>
    </location>
</feature>
<evidence type="ECO:0000256" key="3">
    <source>
        <dbReference type="ARBA" id="ARBA00023163"/>
    </source>
</evidence>
<name>A0AAW7X7V1_9GAMM</name>
<proteinExistence type="predicted"/>
<keyword evidence="1" id="KW-0805">Transcription regulation</keyword>
<dbReference type="GO" id="GO:0003700">
    <property type="term" value="F:DNA-binding transcription factor activity"/>
    <property type="evidence" value="ECO:0007669"/>
    <property type="project" value="TreeGrafter"/>
</dbReference>
<dbReference type="GO" id="GO:0005829">
    <property type="term" value="C:cytosol"/>
    <property type="evidence" value="ECO:0007669"/>
    <property type="project" value="TreeGrafter"/>
</dbReference>
<dbReference type="PANTHER" id="PTHR46797:SF23">
    <property type="entry name" value="HTH-TYPE TRANSCRIPTIONAL REGULATOR SUTR"/>
    <property type="match status" value="1"/>
</dbReference>
<evidence type="ECO:0000256" key="2">
    <source>
        <dbReference type="ARBA" id="ARBA00023125"/>
    </source>
</evidence>
<reference evidence="5" key="1">
    <citation type="submission" date="2023-07" db="EMBL/GenBank/DDBJ databases">
        <title>Genome content predicts the carbon catabolic preferences of heterotrophic bacteria.</title>
        <authorList>
            <person name="Gralka M."/>
        </authorList>
    </citation>
    <scope>NUCLEOTIDE SEQUENCE</scope>
    <source>
        <strain evidence="5">I3M17_2</strain>
    </source>
</reference>
<dbReference type="InterPro" id="IPR001387">
    <property type="entry name" value="Cro/C1-type_HTH"/>
</dbReference>